<feature type="compositionally biased region" description="Basic and acidic residues" evidence="1">
    <location>
        <begin position="273"/>
        <end position="288"/>
    </location>
</feature>
<evidence type="ECO:0000313" key="2">
    <source>
        <dbReference type="EMBL" id="PTB78991.1"/>
    </source>
</evidence>
<evidence type="ECO:0000313" key="3">
    <source>
        <dbReference type="Proteomes" id="UP000240760"/>
    </source>
</evidence>
<feature type="compositionally biased region" description="Basic and acidic residues" evidence="1">
    <location>
        <begin position="242"/>
        <end position="256"/>
    </location>
</feature>
<feature type="compositionally biased region" description="Basic and acidic residues" evidence="1">
    <location>
        <begin position="16"/>
        <end position="32"/>
    </location>
</feature>
<feature type="region of interest" description="Disordered" evidence="1">
    <location>
        <begin position="225"/>
        <end position="288"/>
    </location>
</feature>
<protein>
    <submittedName>
        <fullName evidence="2">Uncharacterized protein</fullName>
    </submittedName>
</protein>
<dbReference type="AlphaFoldDB" id="A0A2T4CBN7"/>
<reference evidence="2 3" key="1">
    <citation type="submission" date="2016-07" db="EMBL/GenBank/DDBJ databases">
        <title>Multiple horizontal gene transfer events from other fungi enriched the ability of initially mycotrophic Trichoderma (Ascomycota) to feed on dead plant biomass.</title>
        <authorList>
            <consortium name="DOE Joint Genome Institute"/>
            <person name="Aerts A."/>
            <person name="Atanasova L."/>
            <person name="Chenthamara K."/>
            <person name="Zhang J."/>
            <person name="Grujic M."/>
            <person name="Henrissat B."/>
            <person name="Kuo A."/>
            <person name="Salamov A."/>
            <person name="Lipzen A."/>
            <person name="Labutti K."/>
            <person name="Barry K."/>
            <person name="Miao Y."/>
            <person name="Rahimi M.J."/>
            <person name="Shen Q."/>
            <person name="Grigoriev I.V."/>
            <person name="Kubicek C.P."/>
            <person name="Druzhinina I.S."/>
        </authorList>
    </citation>
    <scope>NUCLEOTIDE SEQUENCE [LARGE SCALE GENOMIC DNA]</scope>
    <source>
        <strain evidence="2 3">ATCC 18648</strain>
    </source>
</reference>
<dbReference type="OrthoDB" id="4829551at2759"/>
<dbReference type="EMBL" id="KZ679128">
    <property type="protein sequence ID" value="PTB78991.1"/>
    <property type="molecule type" value="Genomic_DNA"/>
</dbReference>
<feature type="compositionally biased region" description="Polar residues" evidence="1">
    <location>
        <begin position="85"/>
        <end position="97"/>
    </location>
</feature>
<feature type="region of interest" description="Disordered" evidence="1">
    <location>
        <begin position="1"/>
        <end position="119"/>
    </location>
</feature>
<proteinExistence type="predicted"/>
<dbReference type="Proteomes" id="UP000240760">
    <property type="component" value="Unassembled WGS sequence"/>
</dbReference>
<sequence>MSPSALRELGMSLEYVRPDPKRTRDGYMEPRVRNVAIGSATAHRSHRKHRSSPSTRRHRGSEEDEVVYHHSSSHRSSRELDSALAQASVSSRGTSQDLAVRPRRVRTHQLPSPPPEDFQYRRGQVELVPRALGAHTSQDLQGFGAWCEPIASSQQQVSAGSSYNYEDAPQSTRSRRDSICIAPSTPRDRLLPTPDLSPLPTHFVFCPCCVDEEGRINETWHMAGPEKMDTQSHSQNPPPAEAESRRSGEKDGKAQDELQPASLMASLSNPGERLGEDKREATVVDKEEKVPEYSLSIADEEKRRSRLKLAKDMQYSMENEGVEPGGSFQVGPLCPIAPGRFGTERNEAAQA</sequence>
<keyword evidence="3" id="KW-1185">Reference proteome</keyword>
<accession>A0A2T4CBN7</accession>
<evidence type="ECO:0000256" key="1">
    <source>
        <dbReference type="SAM" id="MobiDB-lite"/>
    </source>
</evidence>
<organism evidence="2 3">
    <name type="scientific">Trichoderma longibrachiatum ATCC 18648</name>
    <dbReference type="NCBI Taxonomy" id="983965"/>
    <lineage>
        <taxon>Eukaryota</taxon>
        <taxon>Fungi</taxon>
        <taxon>Dikarya</taxon>
        <taxon>Ascomycota</taxon>
        <taxon>Pezizomycotina</taxon>
        <taxon>Sordariomycetes</taxon>
        <taxon>Hypocreomycetidae</taxon>
        <taxon>Hypocreales</taxon>
        <taxon>Hypocreaceae</taxon>
        <taxon>Trichoderma</taxon>
    </lineage>
</organism>
<feature type="compositionally biased region" description="Basic residues" evidence="1">
    <location>
        <begin position="43"/>
        <end position="59"/>
    </location>
</feature>
<gene>
    <name evidence="2" type="ORF">M440DRAFT_1389084</name>
</gene>
<name>A0A2T4CBN7_TRILO</name>